<dbReference type="InterPro" id="IPR029069">
    <property type="entry name" value="HotDog_dom_sf"/>
</dbReference>
<keyword evidence="4" id="KW-1185">Reference proteome</keyword>
<name>A0A5J4J1X3_9FLAO</name>
<comment type="caution">
    <text evidence="3">The sequence shown here is derived from an EMBL/GenBank/DDBJ whole genome shotgun (WGS) entry which is preliminary data.</text>
</comment>
<dbReference type="PANTHER" id="PTHR31793:SF27">
    <property type="entry name" value="NOVEL THIOESTERASE SUPERFAMILY DOMAIN AND SAPOSIN A-TYPE DOMAIN CONTAINING PROTEIN (0610012H03RIK)"/>
    <property type="match status" value="1"/>
</dbReference>
<evidence type="ECO:0000313" key="4">
    <source>
        <dbReference type="Proteomes" id="UP000326509"/>
    </source>
</evidence>
<dbReference type="GO" id="GO:0047617">
    <property type="term" value="F:fatty acyl-CoA hydrolase activity"/>
    <property type="evidence" value="ECO:0007669"/>
    <property type="project" value="TreeGrafter"/>
</dbReference>
<evidence type="ECO:0008006" key="5">
    <source>
        <dbReference type="Google" id="ProtNLM"/>
    </source>
</evidence>
<reference evidence="3 4" key="1">
    <citation type="submission" date="2019-08" db="EMBL/GenBank/DDBJ databases">
        <title>Draft genome sequence of Ulvibacter marinus type strain NBRC 109484.</title>
        <authorList>
            <person name="Kawano K."/>
            <person name="Ushijima N."/>
            <person name="Kihara M."/>
            <person name="Itoh H."/>
        </authorList>
    </citation>
    <scope>NUCLEOTIDE SEQUENCE [LARGE SCALE GENOMIC DNA]</scope>
    <source>
        <strain evidence="3 4">NBRC 109484</strain>
    </source>
</reference>
<comment type="similarity">
    <text evidence="1">Belongs to the 4-hydroxybenzoyl-CoA thioesterase family.</text>
</comment>
<dbReference type="RefSeq" id="WP_151672579.1">
    <property type="nucleotide sequence ID" value="NZ_BKCG01000001.1"/>
</dbReference>
<keyword evidence="2" id="KW-0378">Hydrolase</keyword>
<dbReference type="SUPFAM" id="SSF54637">
    <property type="entry name" value="Thioesterase/thiol ester dehydrase-isomerase"/>
    <property type="match status" value="1"/>
</dbReference>
<dbReference type="EMBL" id="BKCG01000001">
    <property type="protein sequence ID" value="GER58507.1"/>
    <property type="molecule type" value="Genomic_DNA"/>
</dbReference>
<dbReference type="PANTHER" id="PTHR31793">
    <property type="entry name" value="4-HYDROXYBENZOYL-COA THIOESTERASE FAMILY MEMBER"/>
    <property type="match status" value="1"/>
</dbReference>
<dbReference type="Gene3D" id="3.10.129.10">
    <property type="entry name" value="Hotdog Thioesterase"/>
    <property type="match status" value="1"/>
</dbReference>
<accession>A0A5J4J1X3</accession>
<dbReference type="CDD" id="cd00586">
    <property type="entry name" value="4HBT"/>
    <property type="match status" value="1"/>
</dbReference>
<evidence type="ECO:0000313" key="3">
    <source>
        <dbReference type="EMBL" id="GER58507.1"/>
    </source>
</evidence>
<dbReference type="Proteomes" id="UP000326509">
    <property type="component" value="Unassembled WGS sequence"/>
</dbReference>
<proteinExistence type="inferred from homology"/>
<dbReference type="Pfam" id="PF13279">
    <property type="entry name" value="4HBT_2"/>
    <property type="match status" value="1"/>
</dbReference>
<dbReference type="AlphaFoldDB" id="A0A5J4J1X3"/>
<gene>
    <name evidence="3" type="ORF">ULMA_06150</name>
</gene>
<protein>
    <recommendedName>
        <fullName evidence="5">Acyl-CoA thioester hydrolase</fullName>
    </recommendedName>
</protein>
<dbReference type="InterPro" id="IPR050563">
    <property type="entry name" value="4-hydroxybenzoyl-CoA_TE"/>
</dbReference>
<dbReference type="OrthoDB" id="760345at2"/>
<sequence>MYLKEFEVRWNDIDANRHLANSAYINYMSHTRLSFMLENGFGQAKMVEFAIGPVVFYEHMFYFKEVFPGKPIKVSLQLKGISDDGMYFSFQHNFYDYKGRNIARCEMMGGWIDLNTRKLRPLPQELYDNLNKLDRTDDFYTITKEHTRQHGQVPQHLDSAE</sequence>
<organism evidence="3 4">
    <name type="scientific">Patiriisocius marinus</name>
    <dbReference type="NCBI Taxonomy" id="1397112"/>
    <lineage>
        <taxon>Bacteria</taxon>
        <taxon>Pseudomonadati</taxon>
        <taxon>Bacteroidota</taxon>
        <taxon>Flavobacteriia</taxon>
        <taxon>Flavobacteriales</taxon>
        <taxon>Flavobacteriaceae</taxon>
        <taxon>Patiriisocius</taxon>
    </lineage>
</organism>
<evidence type="ECO:0000256" key="1">
    <source>
        <dbReference type="ARBA" id="ARBA00005953"/>
    </source>
</evidence>
<evidence type="ECO:0000256" key="2">
    <source>
        <dbReference type="ARBA" id="ARBA00022801"/>
    </source>
</evidence>